<dbReference type="InterPro" id="IPR014001">
    <property type="entry name" value="Helicase_ATP-bd"/>
</dbReference>
<gene>
    <name evidence="2" type="ORF">N2K84_01350</name>
</gene>
<reference evidence="2" key="1">
    <citation type="submission" date="2022-10" db="EMBL/GenBank/DDBJ databases">
        <title>Gaoshiqiia sediminis gen. nov., sp. nov., isolated from coastal sediment.</title>
        <authorList>
            <person name="Yu W.X."/>
            <person name="Mu D.S."/>
            <person name="Du J.Z."/>
            <person name="Liang Y.Q."/>
        </authorList>
    </citation>
    <scope>NUCLEOTIDE SEQUENCE</scope>
    <source>
        <strain evidence="2">A06</strain>
    </source>
</reference>
<name>A0AA42C8W5_9BACT</name>
<keyword evidence="3" id="KW-1185">Reference proteome</keyword>
<dbReference type="Pfam" id="PF09848">
    <property type="entry name" value="SLFN-g3_helicase"/>
    <property type="match status" value="1"/>
</dbReference>
<dbReference type="RefSeq" id="WP_282589962.1">
    <property type="nucleotide sequence ID" value="NZ_JAPAAF010000001.1"/>
</dbReference>
<dbReference type="InterPro" id="IPR011528">
    <property type="entry name" value="NERD"/>
</dbReference>
<organism evidence="2 3">
    <name type="scientific">Gaoshiqia sediminis</name>
    <dbReference type="NCBI Taxonomy" id="2986998"/>
    <lineage>
        <taxon>Bacteria</taxon>
        <taxon>Pseudomonadati</taxon>
        <taxon>Bacteroidota</taxon>
        <taxon>Bacteroidia</taxon>
        <taxon>Marinilabiliales</taxon>
        <taxon>Prolixibacteraceae</taxon>
        <taxon>Gaoshiqia</taxon>
    </lineage>
</organism>
<feature type="domain" description="Helicase ATP-binding" evidence="1">
    <location>
        <begin position="237"/>
        <end position="468"/>
    </location>
</feature>
<dbReference type="EMBL" id="JAPAAF010000001">
    <property type="protein sequence ID" value="MCW0481355.1"/>
    <property type="molecule type" value="Genomic_DNA"/>
</dbReference>
<sequence length="586" mass="68002">MPITFYPEKPIELLEKYITKENGTPLNGEIEIYRKLYDDLNRSRSNWWVWHDLKLPFHSDRSNPYRKTSAQIDFLILSEEGILILEVKGGPISYRNNTFYYGNNYENKISQNPFSQAEGYKYTVRDNVLNSGSKYLICHAVAMPHCHVSFDFRIIENSILWSAAFTDRYGNSMENFILSVFKYNREKHKKYHRNFPKLGLREIDEVKRILSPVVYDLNRFYNADTSEWLNVSNLDILDSLSKNDRIMIEGCPGTGKTTLAKAFIDKQLTKKGLYLCWNNLLMHKIKFELKSRDILKTCEVNTLSKFILKLDQQLVPNQLMILDEEEYYRLLKELLAKLKNDGALPQYDYMVIDEGQDILDRGADLLINELLANGKGLENGKALLLYDIDQSYFIEGRDVAEIAALLSVYFAHFKLNEVRRSAQCPDIRKMAVRAINDPDSLSFELFSSHPLDRIKIKYFSSLEDIKNYIVKNILRSIRENKNSLKGSECIVLIESVLLKPSYGIEPGMHYYLQIKDVEELDQDNIGDTSNVLRYTSILKYKGLEKENVILIVRNPSLLNRYELYIGVTRAIANLEVLVVNTISVNE</sequence>
<accession>A0AA42C8W5</accession>
<proteinExistence type="predicted"/>
<comment type="caution">
    <text evidence="2">The sequence shown here is derived from an EMBL/GenBank/DDBJ whole genome shotgun (WGS) entry which is preliminary data.</text>
</comment>
<dbReference type="PROSITE" id="PS51192">
    <property type="entry name" value="HELICASE_ATP_BIND_1"/>
    <property type="match status" value="1"/>
</dbReference>
<evidence type="ECO:0000313" key="2">
    <source>
        <dbReference type="EMBL" id="MCW0481355.1"/>
    </source>
</evidence>
<dbReference type="Pfam" id="PF08378">
    <property type="entry name" value="NERD"/>
    <property type="match status" value="1"/>
</dbReference>
<protein>
    <submittedName>
        <fullName evidence="2">NERD domain-containing protein</fullName>
    </submittedName>
</protein>
<evidence type="ECO:0000313" key="3">
    <source>
        <dbReference type="Proteomes" id="UP001163821"/>
    </source>
</evidence>
<dbReference type="InterPro" id="IPR018647">
    <property type="entry name" value="SLFN_3-like_DNA/RNA_helicase"/>
</dbReference>
<dbReference type="SUPFAM" id="SSF52540">
    <property type="entry name" value="P-loop containing nucleoside triphosphate hydrolases"/>
    <property type="match status" value="1"/>
</dbReference>
<evidence type="ECO:0000259" key="1">
    <source>
        <dbReference type="PROSITE" id="PS51192"/>
    </source>
</evidence>
<dbReference type="InterPro" id="IPR027417">
    <property type="entry name" value="P-loop_NTPase"/>
</dbReference>
<dbReference type="Gene3D" id="3.40.50.300">
    <property type="entry name" value="P-loop containing nucleotide triphosphate hydrolases"/>
    <property type="match status" value="1"/>
</dbReference>
<dbReference type="AlphaFoldDB" id="A0AA42C8W5"/>
<dbReference type="Proteomes" id="UP001163821">
    <property type="component" value="Unassembled WGS sequence"/>
</dbReference>